<dbReference type="InterPro" id="IPR000515">
    <property type="entry name" value="MetI-like"/>
</dbReference>
<evidence type="ECO:0000259" key="8">
    <source>
        <dbReference type="PROSITE" id="PS50928"/>
    </source>
</evidence>
<dbReference type="PANTHER" id="PTHR30193:SF44">
    <property type="entry name" value="LACTOSE TRANSPORT SYSTEM PERMEASE PROTEIN LACF"/>
    <property type="match status" value="1"/>
</dbReference>
<organism evidence="9 10">
    <name type="scientific">Blautia hominis</name>
    <dbReference type="NCBI Taxonomy" id="2025493"/>
    <lineage>
        <taxon>Bacteria</taxon>
        <taxon>Bacillati</taxon>
        <taxon>Bacillota</taxon>
        <taxon>Clostridia</taxon>
        <taxon>Lachnospirales</taxon>
        <taxon>Lachnospiraceae</taxon>
        <taxon>Blautia</taxon>
    </lineage>
</organism>
<accession>A0ABQ0BD29</accession>
<comment type="caution">
    <text evidence="9">The sequence shown here is derived from an EMBL/GenBank/DDBJ whole genome shotgun (WGS) entry which is preliminary data.</text>
</comment>
<dbReference type="PANTHER" id="PTHR30193">
    <property type="entry name" value="ABC TRANSPORTER PERMEASE PROTEIN"/>
    <property type="match status" value="1"/>
</dbReference>
<keyword evidence="2 7" id="KW-0813">Transport</keyword>
<evidence type="ECO:0000313" key="9">
    <source>
        <dbReference type="EMBL" id="GAA6409379.1"/>
    </source>
</evidence>
<dbReference type="Proteomes" id="UP001600943">
    <property type="component" value="Unassembled WGS sequence"/>
</dbReference>
<dbReference type="CDD" id="cd06261">
    <property type="entry name" value="TM_PBP2"/>
    <property type="match status" value="1"/>
</dbReference>
<comment type="similarity">
    <text evidence="7">Belongs to the binding-protein-dependent transport system permease family.</text>
</comment>
<feature type="transmembrane region" description="Helical" evidence="7">
    <location>
        <begin position="23"/>
        <end position="42"/>
    </location>
</feature>
<dbReference type="Pfam" id="PF00528">
    <property type="entry name" value="BPD_transp_1"/>
    <property type="match status" value="1"/>
</dbReference>
<evidence type="ECO:0000256" key="6">
    <source>
        <dbReference type="ARBA" id="ARBA00023136"/>
    </source>
</evidence>
<feature type="transmembrane region" description="Helical" evidence="7">
    <location>
        <begin position="283"/>
        <end position="308"/>
    </location>
</feature>
<sequence length="318" mass="35911">MSNTAVCHNRTGKGRFKKWKRWIPLYLMMLPGLAYLFINNYIPMAGLIAAFKNVNFADGIWNSEWADPLLKNFEYLFVTKDAWIITRNTILYNLAFIVINTAAGIFIAILICDIASRKLKRLYQSSILLPFLMSYVIVSYIVFAILSNENGLLNKSLLPALGMEPVQWYASAQYWPFILILVNFWKGMGYNCLIYIASINGIDPSLYEAAKLDGAGRWQQIRNVTLPGIKSSVITLTMLNIGRIFYSDFSLFYQVPQNSGLIYSTTNTLDTYVYRALLNSGNIPMAAAAGFYQSLIGFAVVLAANLIVRKISREDALF</sequence>
<dbReference type="SUPFAM" id="SSF161098">
    <property type="entry name" value="MetI-like"/>
    <property type="match status" value="1"/>
</dbReference>
<keyword evidence="3" id="KW-1003">Cell membrane</keyword>
<keyword evidence="6 7" id="KW-0472">Membrane</keyword>
<reference evidence="9 10" key="1">
    <citation type="submission" date="2024-04" db="EMBL/GenBank/DDBJ databases">
        <title>Defined microbial consortia suppress multidrug-resistant proinflammatory Enterobacteriaceae via ecological control.</title>
        <authorList>
            <person name="Furuichi M."/>
            <person name="Kawaguchi T."/>
            <person name="Pust M."/>
            <person name="Yasuma K."/>
            <person name="Plichta D."/>
            <person name="Hasegawa N."/>
            <person name="Ohya T."/>
            <person name="Bhattarai S."/>
            <person name="Sasajima S."/>
            <person name="Aoto Y."/>
            <person name="Tuganbaev T."/>
            <person name="Yaginuma M."/>
            <person name="Ueda M."/>
            <person name="Okahashi N."/>
            <person name="Amafuji K."/>
            <person name="Kiridooshi Y."/>
            <person name="Sugita K."/>
            <person name="Strazar M."/>
            <person name="Skelly A."/>
            <person name="Suda W."/>
            <person name="Hattori M."/>
            <person name="Nakamoto N."/>
            <person name="Caballero S."/>
            <person name="Norman J."/>
            <person name="Olle B."/>
            <person name="Tanoue T."/>
            <person name="Arita M."/>
            <person name="Bucci V."/>
            <person name="Atarashi K."/>
            <person name="Xavier R."/>
            <person name="Honda K."/>
        </authorList>
    </citation>
    <scope>NUCLEOTIDE SEQUENCE [LARGE SCALE GENOMIC DNA]</scope>
    <source>
        <strain evidence="10">k04-0078-D8-1</strain>
    </source>
</reference>
<evidence type="ECO:0000256" key="5">
    <source>
        <dbReference type="ARBA" id="ARBA00022989"/>
    </source>
</evidence>
<name>A0ABQ0BD29_9FIRM</name>
<dbReference type="RefSeq" id="WP_390407011.1">
    <property type="nucleotide sequence ID" value="NZ_BAABYW010000001.1"/>
</dbReference>
<evidence type="ECO:0000256" key="3">
    <source>
        <dbReference type="ARBA" id="ARBA00022475"/>
    </source>
</evidence>
<dbReference type="InterPro" id="IPR051393">
    <property type="entry name" value="ABC_transporter_permease"/>
</dbReference>
<feature type="transmembrane region" description="Helical" evidence="7">
    <location>
        <begin position="227"/>
        <end position="246"/>
    </location>
</feature>
<evidence type="ECO:0000256" key="7">
    <source>
        <dbReference type="RuleBase" id="RU363032"/>
    </source>
</evidence>
<evidence type="ECO:0000313" key="10">
    <source>
        <dbReference type="Proteomes" id="UP001600943"/>
    </source>
</evidence>
<keyword evidence="4 7" id="KW-0812">Transmembrane</keyword>
<dbReference type="EMBL" id="BAABYW010000001">
    <property type="protein sequence ID" value="GAA6409379.1"/>
    <property type="molecule type" value="Genomic_DNA"/>
</dbReference>
<dbReference type="PROSITE" id="PS50928">
    <property type="entry name" value="ABC_TM1"/>
    <property type="match status" value="1"/>
</dbReference>
<proteinExistence type="inferred from homology"/>
<evidence type="ECO:0000256" key="4">
    <source>
        <dbReference type="ARBA" id="ARBA00022692"/>
    </source>
</evidence>
<keyword evidence="10" id="KW-1185">Reference proteome</keyword>
<dbReference type="InterPro" id="IPR035906">
    <property type="entry name" value="MetI-like_sf"/>
</dbReference>
<gene>
    <name evidence="9" type="ORF">K040078D81_34960</name>
</gene>
<feature type="transmembrane region" description="Helical" evidence="7">
    <location>
        <begin position="90"/>
        <end position="115"/>
    </location>
</feature>
<feature type="domain" description="ABC transmembrane type-1" evidence="8">
    <location>
        <begin position="86"/>
        <end position="304"/>
    </location>
</feature>
<dbReference type="Gene3D" id="1.10.3720.10">
    <property type="entry name" value="MetI-like"/>
    <property type="match status" value="1"/>
</dbReference>
<evidence type="ECO:0000256" key="2">
    <source>
        <dbReference type="ARBA" id="ARBA00022448"/>
    </source>
</evidence>
<evidence type="ECO:0000256" key="1">
    <source>
        <dbReference type="ARBA" id="ARBA00004651"/>
    </source>
</evidence>
<comment type="subcellular location">
    <subcellularLocation>
        <location evidence="1 7">Cell membrane</location>
        <topology evidence="1 7">Multi-pass membrane protein</topology>
    </subcellularLocation>
</comment>
<protein>
    <submittedName>
        <fullName evidence="9">Sugar ABC transporter permease</fullName>
    </submittedName>
</protein>
<feature type="transmembrane region" description="Helical" evidence="7">
    <location>
        <begin position="127"/>
        <end position="146"/>
    </location>
</feature>
<feature type="transmembrane region" description="Helical" evidence="7">
    <location>
        <begin position="166"/>
        <end position="185"/>
    </location>
</feature>
<keyword evidence="5 7" id="KW-1133">Transmembrane helix</keyword>